<dbReference type="InterPro" id="IPR029001">
    <property type="entry name" value="ITPase-like_fam"/>
</dbReference>
<evidence type="ECO:0000256" key="2">
    <source>
        <dbReference type="ARBA" id="ARBA00022801"/>
    </source>
</evidence>
<comment type="catalytic activity">
    <reaction evidence="3">
        <text>UTP + H2O = UMP + diphosphate + H(+)</text>
        <dbReference type="Rhea" id="RHEA:29395"/>
        <dbReference type="ChEBI" id="CHEBI:15377"/>
        <dbReference type="ChEBI" id="CHEBI:15378"/>
        <dbReference type="ChEBI" id="CHEBI:33019"/>
        <dbReference type="ChEBI" id="CHEBI:46398"/>
        <dbReference type="ChEBI" id="CHEBI:57865"/>
        <dbReference type="EC" id="3.6.1.9"/>
    </reaction>
</comment>
<dbReference type="OrthoDB" id="9807767at2"/>
<dbReference type="Gene3D" id="3.90.950.10">
    <property type="match status" value="1"/>
</dbReference>
<comment type="similarity">
    <text evidence="3">Belongs to the Maf family. YhdE subfamily.</text>
</comment>
<dbReference type="AlphaFoldDB" id="A0A1I1IB40"/>
<dbReference type="Pfam" id="PF02545">
    <property type="entry name" value="Maf"/>
    <property type="match status" value="1"/>
</dbReference>
<feature type="active site" description="Proton acceptor" evidence="3">
    <location>
        <position position="70"/>
    </location>
</feature>
<dbReference type="GO" id="GO:0005737">
    <property type="term" value="C:cytoplasm"/>
    <property type="evidence" value="ECO:0007669"/>
    <property type="project" value="UniProtKB-SubCell"/>
</dbReference>
<feature type="site" description="Important for substrate specificity" evidence="3">
    <location>
        <position position="11"/>
    </location>
</feature>
<comment type="cofactor">
    <cofactor evidence="1 3">
        <name>a divalent metal cation</name>
        <dbReference type="ChEBI" id="CHEBI:60240"/>
    </cofactor>
</comment>
<evidence type="ECO:0000313" key="5">
    <source>
        <dbReference type="Proteomes" id="UP000199263"/>
    </source>
</evidence>
<comment type="caution">
    <text evidence="3">Lacks conserved residue(s) required for the propagation of feature annotation.</text>
</comment>
<dbReference type="NCBIfam" id="TIGR00172">
    <property type="entry name" value="maf"/>
    <property type="match status" value="1"/>
</dbReference>
<proteinExistence type="inferred from homology"/>
<dbReference type="EC" id="3.6.1.9" evidence="3"/>
<dbReference type="GO" id="GO:0036221">
    <property type="term" value="F:UTP diphosphatase activity"/>
    <property type="evidence" value="ECO:0007669"/>
    <property type="project" value="RHEA"/>
</dbReference>
<protein>
    <recommendedName>
        <fullName evidence="3">dTTP/UTP pyrophosphatase</fullName>
        <shortName evidence="3">dTTPase/UTPase</shortName>
        <ecNumber evidence="3">3.6.1.9</ecNumber>
    </recommendedName>
    <alternativeName>
        <fullName evidence="3">Nucleoside triphosphate pyrophosphatase</fullName>
    </alternativeName>
    <alternativeName>
        <fullName evidence="3">Nucleotide pyrophosphatase</fullName>
        <shortName evidence="3">Nucleotide PPase</shortName>
    </alternativeName>
</protein>
<accession>A0A1I1IB40</accession>
<dbReference type="GO" id="GO:0009117">
    <property type="term" value="P:nucleotide metabolic process"/>
    <property type="evidence" value="ECO:0007669"/>
    <property type="project" value="UniProtKB-KW"/>
</dbReference>
<dbReference type="PANTHER" id="PTHR43213">
    <property type="entry name" value="BIFUNCTIONAL DTTP/UTP PYROPHOSPHATASE/METHYLTRANSFERASE PROTEIN-RELATED"/>
    <property type="match status" value="1"/>
</dbReference>
<dbReference type="SUPFAM" id="SSF52972">
    <property type="entry name" value="ITPase-like"/>
    <property type="match status" value="1"/>
</dbReference>
<dbReference type="NCBIfam" id="NF000867">
    <property type="entry name" value="PRK00078.1"/>
    <property type="match status" value="1"/>
</dbReference>
<comment type="catalytic activity">
    <reaction evidence="3">
        <text>dTTP + H2O = dTMP + diphosphate + H(+)</text>
        <dbReference type="Rhea" id="RHEA:28534"/>
        <dbReference type="ChEBI" id="CHEBI:15377"/>
        <dbReference type="ChEBI" id="CHEBI:15378"/>
        <dbReference type="ChEBI" id="CHEBI:33019"/>
        <dbReference type="ChEBI" id="CHEBI:37568"/>
        <dbReference type="ChEBI" id="CHEBI:63528"/>
        <dbReference type="EC" id="3.6.1.9"/>
    </reaction>
</comment>
<gene>
    <name evidence="4" type="ORF">SAMN05421842_102133</name>
</gene>
<dbReference type="GO" id="GO:0036218">
    <property type="term" value="F:dTTP diphosphatase activity"/>
    <property type="evidence" value="ECO:0007669"/>
    <property type="project" value="RHEA"/>
</dbReference>
<dbReference type="RefSeq" id="WP_090088394.1">
    <property type="nucleotide sequence ID" value="NZ_FOMG01000002.1"/>
</dbReference>
<comment type="function">
    <text evidence="3">Nucleoside triphosphate pyrophosphatase that hydrolyzes dTTP and UTP. May have a dual role in cell division arrest and in preventing the incorporation of modified nucleotides into cellular nucleic acids.</text>
</comment>
<feature type="site" description="Important for substrate specificity" evidence="3">
    <location>
        <position position="155"/>
    </location>
</feature>
<feature type="site" description="Important for substrate specificity" evidence="3">
    <location>
        <position position="71"/>
    </location>
</feature>
<dbReference type="EMBL" id="FOMG01000002">
    <property type="protein sequence ID" value="SFC31478.1"/>
    <property type="molecule type" value="Genomic_DNA"/>
</dbReference>
<evidence type="ECO:0000256" key="3">
    <source>
        <dbReference type="HAMAP-Rule" id="MF_00528"/>
    </source>
</evidence>
<dbReference type="HAMAP" id="MF_00528">
    <property type="entry name" value="Maf"/>
    <property type="match status" value="1"/>
</dbReference>
<dbReference type="PIRSF" id="PIRSF006305">
    <property type="entry name" value="Maf"/>
    <property type="match status" value="1"/>
</dbReference>
<dbReference type="CDD" id="cd00555">
    <property type="entry name" value="Maf"/>
    <property type="match status" value="1"/>
</dbReference>
<organism evidence="4 5">
    <name type="scientific">Clostridium uliginosum</name>
    <dbReference type="NCBI Taxonomy" id="119641"/>
    <lineage>
        <taxon>Bacteria</taxon>
        <taxon>Bacillati</taxon>
        <taxon>Bacillota</taxon>
        <taxon>Clostridia</taxon>
        <taxon>Eubacteriales</taxon>
        <taxon>Clostridiaceae</taxon>
        <taxon>Clostridium</taxon>
    </lineage>
</organism>
<keyword evidence="3" id="KW-0546">Nucleotide metabolism</keyword>
<dbReference type="PANTHER" id="PTHR43213:SF5">
    <property type="entry name" value="BIFUNCTIONAL DTTP_UTP PYROPHOSPHATASE_METHYLTRANSFERASE PROTEIN-RELATED"/>
    <property type="match status" value="1"/>
</dbReference>
<comment type="subcellular location">
    <subcellularLocation>
        <location evidence="3">Cytoplasm</location>
    </subcellularLocation>
</comment>
<evidence type="ECO:0000256" key="1">
    <source>
        <dbReference type="ARBA" id="ARBA00001968"/>
    </source>
</evidence>
<dbReference type="Proteomes" id="UP000199263">
    <property type="component" value="Unassembled WGS sequence"/>
</dbReference>
<dbReference type="InterPro" id="IPR003697">
    <property type="entry name" value="Maf-like"/>
</dbReference>
<keyword evidence="5" id="KW-1185">Reference proteome</keyword>
<dbReference type="STRING" id="119641.SAMN05421842_102133"/>
<reference evidence="4 5" key="1">
    <citation type="submission" date="2016-10" db="EMBL/GenBank/DDBJ databases">
        <authorList>
            <person name="de Groot N.N."/>
        </authorList>
    </citation>
    <scope>NUCLEOTIDE SEQUENCE [LARGE SCALE GENOMIC DNA]</scope>
    <source>
        <strain evidence="4 5">DSM 12992</strain>
    </source>
</reference>
<name>A0A1I1IB40_9CLOT</name>
<keyword evidence="3" id="KW-0963">Cytoplasm</keyword>
<sequence>MKIILASASERRQELLTRLVKKFDIMVSDFDESQIIFEGSNDKYVQSIALGKALDIKNKINENAIIVSADTVVTLDGKILGKPKDEEDAFNMIKSLQGRSHFVYSGVVVINTALNKTIKDSLCTEVTFSQISDKEIREYIKTKEPLDKAGAYGIQGIGGVFVKEIKGCYYNVVGLPLNKVKTMLEQIK</sequence>
<keyword evidence="2 3" id="KW-0378">Hydrolase</keyword>
<evidence type="ECO:0000313" key="4">
    <source>
        <dbReference type="EMBL" id="SFC31478.1"/>
    </source>
</evidence>